<reference evidence="1" key="1">
    <citation type="submission" date="2019-08" db="EMBL/GenBank/DDBJ databases">
        <authorList>
            <person name="Kucharzyk K."/>
            <person name="Murdoch R.W."/>
            <person name="Higgins S."/>
            <person name="Loffler F."/>
        </authorList>
    </citation>
    <scope>NUCLEOTIDE SEQUENCE</scope>
</reference>
<organism evidence="1">
    <name type="scientific">bioreactor metagenome</name>
    <dbReference type="NCBI Taxonomy" id="1076179"/>
    <lineage>
        <taxon>unclassified sequences</taxon>
        <taxon>metagenomes</taxon>
        <taxon>ecological metagenomes</taxon>
    </lineage>
</organism>
<sequence length="156" mass="17047">MARVLLDPGKSGPAEQEAIFAAHTLHKFIVLADVQVREGVGASLGRGTICEARSARPQMLTAIGLETIHAHFGNQVFTLFEPPINGFRIGKISHQPFFEPGRTDTVRGAICFHYTQVVFQPVLLVQLVLALIQVLFWHTVFEGGVLPQDQTSATGM</sequence>
<evidence type="ECO:0000313" key="1">
    <source>
        <dbReference type="EMBL" id="MPM55121.1"/>
    </source>
</evidence>
<gene>
    <name evidence="1" type="ORF">SDC9_101906</name>
</gene>
<dbReference type="AlphaFoldDB" id="A0A645AS28"/>
<protein>
    <submittedName>
        <fullName evidence="1">Uncharacterized protein</fullName>
    </submittedName>
</protein>
<accession>A0A645AS28</accession>
<comment type="caution">
    <text evidence="1">The sequence shown here is derived from an EMBL/GenBank/DDBJ whole genome shotgun (WGS) entry which is preliminary data.</text>
</comment>
<dbReference type="EMBL" id="VSSQ01015122">
    <property type="protein sequence ID" value="MPM55121.1"/>
    <property type="molecule type" value="Genomic_DNA"/>
</dbReference>
<proteinExistence type="predicted"/>
<name>A0A645AS28_9ZZZZ</name>